<dbReference type="EMBL" id="JAHOPB010000001">
    <property type="protein sequence ID" value="MBU8873376.1"/>
    <property type="molecule type" value="Genomic_DNA"/>
</dbReference>
<evidence type="ECO:0000313" key="6">
    <source>
        <dbReference type="Proteomes" id="UP000727907"/>
    </source>
</evidence>
<dbReference type="EC" id="2.5.1.18" evidence="1"/>
<accession>A0ABS6IFJ6</accession>
<feature type="domain" description="GST C-terminal" evidence="4">
    <location>
        <begin position="86"/>
        <end position="212"/>
    </location>
</feature>
<feature type="domain" description="GST N-terminal" evidence="3">
    <location>
        <begin position="1"/>
        <end position="81"/>
    </location>
</feature>
<keyword evidence="2" id="KW-0808">Transferase</keyword>
<dbReference type="PANTHER" id="PTHR43900:SF3">
    <property type="entry name" value="GLUTATHIONE S-TRANSFERASE RHO"/>
    <property type="match status" value="1"/>
</dbReference>
<evidence type="ECO:0000256" key="1">
    <source>
        <dbReference type="ARBA" id="ARBA00012452"/>
    </source>
</evidence>
<name>A0ABS6IFJ6_9HYPH</name>
<dbReference type="InterPro" id="IPR010987">
    <property type="entry name" value="Glutathione-S-Trfase_C-like"/>
</dbReference>
<dbReference type="PANTHER" id="PTHR43900">
    <property type="entry name" value="GLUTATHIONE S-TRANSFERASE RHO"/>
    <property type="match status" value="1"/>
</dbReference>
<dbReference type="SFLD" id="SFLDS00019">
    <property type="entry name" value="Glutathione_Transferase_(cytos"/>
    <property type="match status" value="1"/>
</dbReference>
<evidence type="ECO:0000259" key="3">
    <source>
        <dbReference type="PROSITE" id="PS50404"/>
    </source>
</evidence>
<comment type="caution">
    <text evidence="5">The sequence shown here is derived from an EMBL/GenBank/DDBJ whole genome shotgun (WGS) entry which is preliminary data.</text>
</comment>
<dbReference type="InterPro" id="IPR040079">
    <property type="entry name" value="Glutathione_S-Trfase"/>
</dbReference>
<dbReference type="InterPro" id="IPR004045">
    <property type="entry name" value="Glutathione_S-Trfase_N"/>
</dbReference>
<evidence type="ECO:0000259" key="4">
    <source>
        <dbReference type="PROSITE" id="PS50405"/>
    </source>
</evidence>
<keyword evidence="6" id="KW-1185">Reference proteome</keyword>
<dbReference type="PROSITE" id="PS50404">
    <property type="entry name" value="GST_NTER"/>
    <property type="match status" value="1"/>
</dbReference>
<evidence type="ECO:0000313" key="5">
    <source>
        <dbReference type="EMBL" id="MBU8873376.1"/>
    </source>
</evidence>
<dbReference type="RefSeq" id="WP_216957622.1">
    <property type="nucleotide sequence ID" value="NZ_JAHOPB010000001.1"/>
</dbReference>
<gene>
    <name evidence="5" type="ORF">KQ910_06345</name>
</gene>
<dbReference type="InterPro" id="IPR004046">
    <property type="entry name" value="GST_C"/>
</dbReference>
<dbReference type="PROSITE" id="PS50405">
    <property type="entry name" value="GST_CTER"/>
    <property type="match status" value="1"/>
</dbReference>
<protein>
    <recommendedName>
        <fullName evidence="1">glutathione transferase</fullName>
        <ecNumber evidence="1">2.5.1.18</ecNumber>
    </recommendedName>
</protein>
<dbReference type="Pfam" id="PF13417">
    <property type="entry name" value="GST_N_3"/>
    <property type="match status" value="1"/>
</dbReference>
<dbReference type="Proteomes" id="UP000727907">
    <property type="component" value="Unassembled WGS sequence"/>
</dbReference>
<reference evidence="5 6" key="1">
    <citation type="submission" date="2021-06" db="EMBL/GenBank/DDBJ databases">
        <authorList>
            <person name="Lee D.H."/>
        </authorList>
    </citation>
    <scope>NUCLEOTIDE SEQUENCE [LARGE SCALE GENOMIC DNA]</scope>
    <source>
        <strain evidence="5 6">MMS21-HV4-11</strain>
    </source>
</reference>
<proteinExistence type="predicted"/>
<sequence length="212" mass="23325">MTLILHGYRYSVYVRIARLALSEKSVTYERVEVNPFAGDIPAAYLALHPFGRVPALVHDGFGLYETGAIVRYIDRAFPGPALQPADTRRLARMDQIMGVVDAYAYWPLVRQVFVHDVVRPHAGTAGDPVELEKGLASSAKVLDALESLAASDKWLTGPDLSLADLHLGAMIAYFAQSRRGLELLGMRPRLTAWWERMAQRPGLAATDPGLPS</sequence>
<evidence type="ECO:0000256" key="2">
    <source>
        <dbReference type="ARBA" id="ARBA00022679"/>
    </source>
</evidence>
<dbReference type="SFLD" id="SFLDG00358">
    <property type="entry name" value="Main_(cytGST)"/>
    <property type="match status" value="1"/>
</dbReference>
<organism evidence="5 6">
    <name type="scientific">Reyranella humidisoli</name>
    <dbReference type="NCBI Taxonomy" id="2849149"/>
    <lineage>
        <taxon>Bacteria</taxon>
        <taxon>Pseudomonadati</taxon>
        <taxon>Pseudomonadota</taxon>
        <taxon>Alphaproteobacteria</taxon>
        <taxon>Hyphomicrobiales</taxon>
        <taxon>Reyranellaceae</taxon>
        <taxon>Reyranella</taxon>
    </lineage>
</organism>
<dbReference type="Pfam" id="PF00043">
    <property type="entry name" value="GST_C"/>
    <property type="match status" value="1"/>
</dbReference>